<evidence type="ECO:0000313" key="3">
    <source>
        <dbReference type="EMBL" id="MCF2497659.1"/>
    </source>
</evidence>
<dbReference type="Proteomes" id="UP001139411">
    <property type="component" value="Unassembled WGS sequence"/>
</dbReference>
<proteinExistence type="inferred from homology"/>
<sequence>MTKTIFITGASTGIGRATAKLFAAKGWKVIATMRKPENETELNALQNVTVLPLDVTNTRQIREISQQALDLGDIDVVFNNAGYGLFGALEAMTDEQLVQQMETNFFGVVRVTQAFLPYFRERKAGLFITTGYEKGTSQTARLPLHF</sequence>
<dbReference type="AlphaFoldDB" id="A0A9X1QD72"/>
<dbReference type="SUPFAM" id="SSF51735">
    <property type="entry name" value="NAD(P)-binding Rossmann-fold domains"/>
    <property type="match status" value="1"/>
</dbReference>
<dbReference type="Gene3D" id="3.40.50.720">
    <property type="entry name" value="NAD(P)-binding Rossmann-like Domain"/>
    <property type="match status" value="1"/>
</dbReference>
<gene>
    <name evidence="3" type="ORF">L0661_05040</name>
</gene>
<dbReference type="RefSeq" id="WP_235177036.1">
    <property type="nucleotide sequence ID" value="NZ_JAKFFV010000003.1"/>
</dbReference>
<evidence type="ECO:0000256" key="2">
    <source>
        <dbReference type="ARBA" id="ARBA00023002"/>
    </source>
</evidence>
<dbReference type="EMBL" id="JAKFFV010000003">
    <property type="protein sequence ID" value="MCF2497659.1"/>
    <property type="molecule type" value="Genomic_DNA"/>
</dbReference>
<comment type="caution">
    <text evidence="3">The sequence shown here is derived from an EMBL/GenBank/DDBJ whole genome shotgun (WGS) entry which is preliminary data.</text>
</comment>
<name>A0A9X1QD72_9BACT</name>
<dbReference type="PANTHER" id="PTHR43976:SF16">
    <property type="entry name" value="SHORT-CHAIN DEHYDROGENASE_REDUCTASE FAMILY PROTEIN"/>
    <property type="match status" value="1"/>
</dbReference>
<dbReference type="InterPro" id="IPR036291">
    <property type="entry name" value="NAD(P)-bd_dom_sf"/>
</dbReference>
<evidence type="ECO:0000256" key="1">
    <source>
        <dbReference type="ARBA" id="ARBA00006484"/>
    </source>
</evidence>
<dbReference type="PRINTS" id="PR00081">
    <property type="entry name" value="GDHRDH"/>
</dbReference>
<organism evidence="3 4">
    <name type="scientific">Dyadobacter chenhuakuii</name>
    <dbReference type="NCBI Taxonomy" id="2909339"/>
    <lineage>
        <taxon>Bacteria</taxon>
        <taxon>Pseudomonadati</taxon>
        <taxon>Bacteroidota</taxon>
        <taxon>Cytophagia</taxon>
        <taxon>Cytophagales</taxon>
        <taxon>Spirosomataceae</taxon>
        <taxon>Dyadobacter</taxon>
    </lineage>
</organism>
<evidence type="ECO:0000313" key="4">
    <source>
        <dbReference type="Proteomes" id="UP001139411"/>
    </source>
</evidence>
<dbReference type="InterPro" id="IPR051911">
    <property type="entry name" value="SDR_oxidoreductase"/>
</dbReference>
<protein>
    <submittedName>
        <fullName evidence="3">SDR family NAD(P)-dependent oxidoreductase</fullName>
    </submittedName>
</protein>
<keyword evidence="2" id="KW-0560">Oxidoreductase</keyword>
<dbReference type="InterPro" id="IPR002347">
    <property type="entry name" value="SDR_fam"/>
</dbReference>
<accession>A0A9X1QD72</accession>
<dbReference type="GO" id="GO:0016491">
    <property type="term" value="F:oxidoreductase activity"/>
    <property type="evidence" value="ECO:0007669"/>
    <property type="project" value="UniProtKB-KW"/>
</dbReference>
<comment type="similarity">
    <text evidence="1">Belongs to the short-chain dehydrogenases/reductases (SDR) family.</text>
</comment>
<reference evidence="3" key="1">
    <citation type="submission" date="2022-01" db="EMBL/GenBank/DDBJ databases">
        <title>Novel species in genus Dyadobacter.</title>
        <authorList>
            <person name="Ma C."/>
        </authorList>
    </citation>
    <scope>NUCLEOTIDE SEQUENCE</scope>
    <source>
        <strain evidence="3">CY357</strain>
    </source>
</reference>
<dbReference type="PANTHER" id="PTHR43976">
    <property type="entry name" value="SHORT CHAIN DEHYDROGENASE"/>
    <property type="match status" value="1"/>
</dbReference>
<dbReference type="Pfam" id="PF00106">
    <property type="entry name" value="adh_short"/>
    <property type="match status" value="1"/>
</dbReference>